<dbReference type="RefSeq" id="WP_250873999.1">
    <property type="nucleotide sequence ID" value="NZ_JALXFV010000005.1"/>
</dbReference>
<dbReference type="Gene3D" id="3.40.50.300">
    <property type="entry name" value="P-loop containing nucleotide triphosphate hydrolases"/>
    <property type="match status" value="1"/>
</dbReference>
<dbReference type="InterPro" id="IPR013632">
    <property type="entry name" value="Rad51_C"/>
</dbReference>
<evidence type="ECO:0000259" key="1">
    <source>
        <dbReference type="Pfam" id="PF08423"/>
    </source>
</evidence>
<evidence type="ECO:0000313" key="3">
    <source>
        <dbReference type="Proteomes" id="UP001597187"/>
    </source>
</evidence>
<dbReference type="AlphaFoldDB" id="A0ABD6AWQ1"/>
<keyword evidence="3" id="KW-1185">Reference proteome</keyword>
<feature type="domain" description="Rad51-like C-terminal" evidence="1">
    <location>
        <begin position="44"/>
        <end position="154"/>
    </location>
</feature>
<dbReference type="Pfam" id="PF08423">
    <property type="entry name" value="Rad51"/>
    <property type="match status" value="1"/>
</dbReference>
<sequence>MSVNTAVAGVPSLPTLDTGVTLLDGSARASGVVHSLVVDHLCIRQGEAVWVDSHGTARTGDLLNLAPSRRFLDRIDVARGFTAYQHRSLLDALATRVDGETALVVVPELDYPYREGDLDAGAADRMLASALDRLRALADEWDVPVLVTRHASGDAVEACADRVLTVVPTRHGPRFVEDSEGAFETLVYRDGRTVQTTIAFWAGVLAERQQAREALRQEVLARGAN</sequence>
<dbReference type="Proteomes" id="UP001597187">
    <property type="component" value="Unassembled WGS sequence"/>
</dbReference>
<reference evidence="2 3" key="1">
    <citation type="journal article" date="2019" name="Int. J. Syst. Evol. Microbiol.">
        <title>The Global Catalogue of Microorganisms (GCM) 10K type strain sequencing project: providing services to taxonomists for standard genome sequencing and annotation.</title>
        <authorList>
            <consortium name="The Broad Institute Genomics Platform"/>
            <consortium name="The Broad Institute Genome Sequencing Center for Infectious Disease"/>
            <person name="Wu L."/>
            <person name="Ma J."/>
        </authorList>
    </citation>
    <scope>NUCLEOTIDE SEQUENCE [LARGE SCALE GENOMIC DNA]</scope>
    <source>
        <strain evidence="2 3">CGMCC 1.12563</strain>
    </source>
</reference>
<proteinExistence type="predicted"/>
<gene>
    <name evidence="2" type="ORF">ACFSBT_12210</name>
</gene>
<evidence type="ECO:0000313" key="2">
    <source>
        <dbReference type="EMBL" id="MFD1514044.1"/>
    </source>
</evidence>
<dbReference type="InterPro" id="IPR027417">
    <property type="entry name" value="P-loop_NTPase"/>
</dbReference>
<protein>
    <recommendedName>
        <fullName evidence="1">Rad51-like C-terminal domain-containing protein</fullName>
    </recommendedName>
</protein>
<organism evidence="2 3">
    <name type="scientific">Halomarina rubra</name>
    <dbReference type="NCBI Taxonomy" id="2071873"/>
    <lineage>
        <taxon>Archaea</taxon>
        <taxon>Methanobacteriati</taxon>
        <taxon>Methanobacteriota</taxon>
        <taxon>Stenosarchaea group</taxon>
        <taxon>Halobacteria</taxon>
        <taxon>Halobacteriales</taxon>
        <taxon>Natronomonadaceae</taxon>
        <taxon>Halomarina</taxon>
    </lineage>
</organism>
<accession>A0ABD6AWQ1</accession>
<comment type="caution">
    <text evidence="2">The sequence shown here is derived from an EMBL/GenBank/DDBJ whole genome shotgun (WGS) entry which is preliminary data.</text>
</comment>
<dbReference type="SUPFAM" id="SSF52540">
    <property type="entry name" value="P-loop containing nucleoside triphosphate hydrolases"/>
    <property type="match status" value="1"/>
</dbReference>
<dbReference type="EMBL" id="JBHUDC010000005">
    <property type="protein sequence ID" value="MFD1514044.1"/>
    <property type="molecule type" value="Genomic_DNA"/>
</dbReference>
<name>A0ABD6AWQ1_9EURY</name>